<accession>A0ACB7PH24</accession>
<keyword evidence="2" id="KW-1185">Reference proteome</keyword>
<gene>
    <name evidence="1" type="ORF">F5144DRAFT_560063</name>
</gene>
<evidence type="ECO:0000313" key="2">
    <source>
        <dbReference type="Proteomes" id="UP000724584"/>
    </source>
</evidence>
<organism evidence="1 2">
    <name type="scientific">Chaetomium tenue</name>
    <dbReference type="NCBI Taxonomy" id="1854479"/>
    <lineage>
        <taxon>Eukaryota</taxon>
        <taxon>Fungi</taxon>
        <taxon>Dikarya</taxon>
        <taxon>Ascomycota</taxon>
        <taxon>Pezizomycotina</taxon>
        <taxon>Sordariomycetes</taxon>
        <taxon>Sordariomycetidae</taxon>
        <taxon>Sordariales</taxon>
        <taxon>Chaetomiaceae</taxon>
        <taxon>Chaetomium</taxon>
    </lineage>
</organism>
<name>A0ACB7PH24_9PEZI</name>
<dbReference type="EMBL" id="JAGIZQ010000002">
    <property type="protein sequence ID" value="KAH6640350.1"/>
    <property type="molecule type" value="Genomic_DNA"/>
</dbReference>
<comment type="caution">
    <text evidence="1">The sequence shown here is derived from an EMBL/GenBank/DDBJ whole genome shotgun (WGS) entry which is preliminary data.</text>
</comment>
<protein>
    <submittedName>
        <fullName evidence="1">Uncharacterized protein</fullName>
    </submittedName>
</protein>
<evidence type="ECO:0000313" key="1">
    <source>
        <dbReference type="EMBL" id="KAH6640350.1"/>
    </source>
</evidence>
<sequence length="361" mass="41696">MSMDPLALLDADALDLVSLLWQPSSSGTGELFNGDRESKLGHEAYCDYFRRQWHLLAIYGDHQHAASRSPQAIAHLMKHIRDGKPREEMMGMLRLAGAEEEACERSLNLAVRLLVMMRFGLAKHQVAPRRFLRWEQGPLQTFIHGLFSEVPKLSSEQIRLPKSFDAWSIANIAGIKLAFTDNLADHLLLVEDDTRLLIFHHASFLEYHRSKTSVFPDDLINETLRTLALLFPQAAFSNQQRTRTPRRKWLQALRVKHRETQHTLIDPRLALCGTPQGEDRQIERFRFWRDRLVILKQSYDDATPKTLGQWWRDRRNGVQWYTFWVAILVLAITTFLGVVQAIEGALQVYKAYYPTEGVPNV</sequence>
<proteinExistence type="predicted"/>
<reference evidence="1 2" key="1">
    <citation type="journal article" date="2021" name="Nat. Commun.">
        <title>Genetic determinants of endophytism in the Arabidopsis root mycobiome.</title>
        <authorList>
            <person name="Mesny F."/>
            <person name="Miyauchi S."/>
            <person name="Thiergart T."/>
            <person name="Pickel B."/>
            <person name="Atanasova L."/>
            <person name="Karlsson M."/>
            <person name="Huettel B."/>
            <person name="Barry K.W."/>
            <person name="Haridas S."/>
            <person name="Chen C."/>
            <person name="Bauer D."/>
            <person name="Andreopoulos W."/>
            <person name="Pangilinan J."/>
            <person name="LaButti K."/>
            <person name="Riley R."/>
            <person name="Lipzen A."/>
            <person name="Clum A."/>
            <person name="Drula E."/>
            <person name="Henrissat B."/>
            <person name="Kohler A."/>
            <person name="Grigoriev I.V."/>
            <person name="Martin F.M."/>
            <person name="Hacquard S."/>
        </authorList>
    </citation>
    <scope>NUCLEOTIDE SEQUENCE [LARGE SCALE GENOMIC DNA]</scope>
    <source>
        <strain evidence="1 2">MPI-SDFR-AT-0079</strain>
    </source>
</reference>
<dbReference type="Proteomes" id="UP000724584">
    <property type="component" value="Unassembled WGS sequence"/>
</dbReference>